<dbReference type="Proteomes" id="UP001596445">
    <property type="component" value="Unassembled WGS sequence"/>
</dbReference>
<keyword evidence="3" id="KW-1185">Reference proteome</keyword>
<evidence type="ECO:0000313" key="2">
    <source>
        <dbReference type="EMBL" id="MFC7059959.1"/>
    </source>
</evidence>
<protein>
    <submittedName>
        <fullName evidence="2">Uncharacterized protein</fullName>
    </submittedName>
</protein>
<evidence type="ECO:0000313" key="1">
    <source>
        <dbReference type="EMBL" id="MFC7059883.1"/>
    </source>
</evidence>
<accession>A0ABD5W6F7</accession>
<organism evidence="2 3">
    <name type="scientific">Halovenus salina</name>
    <dbReference type="NCBI Taxonomy" id="1510225"/>
    <lineage>
        <taxon>Archaea</taxon>
        <taxon>Methanobacteriati</taxon>
        <taxon>Methanobacteriota</taxon>
        <taxon>Stenosarchaea group</taxon>
        <taxon>Halobacteria</taxon>
        <taxon>Halobacteriales</taxon>
        <taxon>Haloarculaceae</taxon>
        <taxon>Halovenus</taxon>
    </lineage>
</organism>
<dbReference type="GeneID" id="76632294"/>
<dbReference type="AlphaFoldDB" id="A0ABD5W6F7"/>
<evidence type="ECO:0000313" key="3">
    <source>
        <dbReference type="Proteomes" id="UP001596445"/>
    </source>
</evidence>
<dbReference type="EMBL" id="JBHSZI010000004">
    <property type="protein sequence ID" value="MFC7059883.1"/>
    <property type="molecule type" value="Genomic_DNA"/>
</dbReference>
<proteinExistence type="predicted"/>
<dbReference type="EMBL" id="JBHSZI010000004">
    <property type="protein sequence ID" value="MFC7059959.1"/>
    <property type="molecule type" value="Genomic_DNA"/>
</dbReference>
<gene>
    <name evidence="1" type="ORF">ACFQQG_18835</name>
    <name evidence="2" type="ORF">ACFQQG_19290</name>
</gene>
<name>A0ABD5W6F7_9EURY</name>
<reference evidence="2" key="1">
    <citation type="journal article" date="2014" name="Int. J. Syst. Evol. Microbiol.">
        <title>Complete genome sequence of Corynebacterium casei LMG S-19264T (=DSM 44701T), isolated from a smear-ripened cheese.</title>
        <authorList>
            <consortium name="US DOE Joint Genome Institute (JGI-PGF)"/>
            <person name="Walter F."/>
            <person name="Albersmeier A."/>
            <person name="Kalinowski J."/>
            <person name="Ruckert C."/>
        </authorList>
    </citation>
    <scope>NUCLEOTIDE SEQUENCE [LARGE SCALE GENOMIC DNA]</scope>
    <source>
        <strain evidence="2">CGMCC 1.12553</strain>
    </source>
</reference>
<sequence length="86" mass="9849">MNRDEHMAVDEQLLGYTDEGVHAFIDQSAAWLGFGHRSVRHTTETIEYIESMKGEEAARIAVLHILIDNQVLDREWLESEVVPGRD</sequence>
<reference evidence="2" key="3">
    <citation type="submission" date="2024-09" db="EMBL/GenBank/DDBJ databases">
        <authorList>
            <person name="Sun Q."/>
        </authorList>
    </citation>
    <scope>NUCLEOTIDE SEQUENCE</scope>
    <source>
        <strain evidence="2">CGMCC 1.12553</strain>
    </source>
</reference>
<dbReference type="RefSeq" id="WP_267164385.1">
    <property type="nucleotide sequence ID" value="NZ_CP112974.1"/>
</dbReference>
<reference evidence="3" key="2">
    <citation type="journal article" date="2019" name="Int. J. Syst. Evol. Microbiol.">
        <title>The Global Catalogue of Microorganisms (GCM) 10K type strain sequencing project: providing services to taxonomists for standard genome sequencing and annotation.</title>
        <authorList>
            <consortium name="The Broad Institute Genomics Platform"/>
            <consortium name="The Broad Institute Genome Sequencing Center for Infectious Disease"/>
            <person name="Wu L."/>
            <person name="Ma J."/>
        </authorList>
    </citation>
    <scope>NUCLEOTIDE SEQUENCE [LARGE SCALE GENOMIC DNA]</scope>
    <source>
        <strain evidence="3">JCM 30072</strain>
    </source>
</reference>
<comment type="caution">
    <text evidence="2">The sequence shown here is derived from an EMBL/GenBank/DDBJ whole genome shotgun (WGS) entry which is preliminary data.</text>
</comment>